<keyword evidence="8" id="KW-1185">Reference proteome</keyword>
<comment type="similarity">
    <text evidence="5">Belongs to the Prp family.</text>
</comment>
<dbReference type="GO" id="GO:0006508">
    <property type="term" value="P:proteolysis"/>
    <property type="evidence" value="ECO:0007669"/>
    <property type="project" value="UniProtKB-KW"/>
</dbReference>
<dbReference type="GO" id="GO:0008234">
    <property type="term" value="F:cysteine-type peptidase activity"/>
    <property type="evidence" value="ECO:0007669"/>
    <property type="project" value="UniProtKB-KW"/>
</dbReference>
<sequence length="114" mass="12352">MITLRVVEDGPHIRGFVVTGHAGYAEAGRDIVCAAVSALVYNAINSCERFAGIALEVTDDGERLQCRVPPPGEDAKVQLLLHSMVFGVEQTAAAYPEHVRVVRRRSGRHGVRST</sequence>
<dbReference type="Gene3D" id="3.30.70.1490">
    <property type="entry name" value="Cysteine protease Prp"/>
    <property type="match status" value="1"/>
</dbReference>
<dbReference type="RefSeq" id="WP_188880645.1">
    <property type="nucleotide sequence ID" value="NZ_BMOY01000002.1"/>
</dbReference>
<dbReference type="PANTHER" id="PTHR39178:SF1">
    <property type="entry name" value="RIBOSOMAL-PROCESSING CYSTEINE PROTEASE PRP"/>
    <property type="match status" value="1"/>
</dbReference>
<dbReference type="CDD" id="cd16332">
    <property type="entry name" value="Prp-like"/>
    <property type="match status" value="1"/>
</dbReference>
<keyword evidence="1" id="KW-0690">Ribosome biogenesis</keyword>
<reference evidence="7" key="1">
    <citation type="journal article" date="2014" name="Int. J. Syst. Evol. Microbiol.">
        <title>Complete genome sequence of Corynebacterium casei LMG S-19264T (=DSM 44701T), isolated from a smear-ripened cheese.</title>
        <authorList>
            <consortium name="US DOE Joint Genome Institute (JGI-PGF)"/>
            <person name="Walter F."/>
            <person name="Albersmeier A."/>
            <person name="Kalinowski J."/>
            <person name="Ruckert C."/>
        </authorList>
    </citation>
    <scope>NUCLEOTIDE SEQUENCE</scope>
    <source>
        <strain evidence="7">JCM 18487</strain>
    </source>
</reference>
<dbReference type="AlphaFoldDB" id="A0A917K2H7"/>
<comment type="caution">
    <text evidence="7">The sequence shown here is derived from an EMBL/GenBank/DDBJ whole genome shotgun (WGS) entry which is preliminary data.</text>
</comment>
<evidence type="ECO:0000256" key="5">
    <source>
        <dbReference type="ARBA" id="ARBA00044503"/>
    </source>
</evidence>
<gene>
    <name evidence="7" type="ORF">GCM10010885_02300</name>
</gene>
<evidence type="ECO:0000256" key="6">
    <source>
        <dbReference type="ARBA" id="ARBA00044538"/>
    </source>
</evidence>
<evidence type="ECO:0000256" key="4">
    <source>
        <dbReference type="ARBA" id="ARBA00022807"/>
    </source>
</evidence>
<evidence type="ECO:0000256" key="1">
    <source>
        <dbReference type="ARBA" id="ARBA00022517"/>
    </source>
</evidence>
<dbReference type="InterPro" id="IPR007422">
    <property type="entry name" value="Peptidase_Prp"/>
</dbReference>
<dbReference type="SUPFAM" id="SSF118010">
    <property type="entry name" value="TM1457-like"/>
    <property type="match status" value="1"/>
</dbReference>
<dbReference type="Proteomes" id="UP000637695">
    <property type="component" value="Unassembled WGS sequence"/>
</dbReference>
<dbReference type="PANTHER" id="PTHR39178">
    <property type="entry name" value="HYPOTHETICAL RIBOSOME-ASSOCIATED PROTEIN"/>
    <property type="match status" value="1"/>
</dbReference>
<evidence type="ECO:0000256" key="2">
    <source>
        <dbReference type="ARBA" id="ARBA00022670"/>
    </source>
</evidence>
<organism evidence="7 8">
    <name type="scientific">Alicyclobacillus cellulosilyticus</name>
    <dbReference type="NCBI Taxonomy" id="1003997"/>
    <lineage>
        <taxon>Bacteria</taxon>
        <taxon>Bacillati</taxon>
        <taxon>Bacillota</taxon>
        <taxon>Bacilli</taxon>
        <taxon>Bacillales</taxon>
        <taxon>Alicyclobacillaceae</taxon>
        <taxon>Alicyclobacillus</taxon>
    </lineage>
</organism>
<dbReference type="EMBL" id="BMOY01000002">
    <property type="protein sequence ID" value="GGI96182.1"/>
    <property type="molecule type" value="Genomic_DNA"/>
</dbReference>
<dbReference type="InterPro" id="IPR036764">
    <property type="entry name" value="Peptidase_Prp_sf"/>
</dbReference>
<dbReference type="GO" id="GO:0042254">
    <property type="term" value="P:ribosome biogenesis"/>
    <property type="evidence" value="ECO:0007669"/>
    <property type="project" value="UniProtKB-KW"/>
</dbReference>
<dbReference type="Pfam" id="PF04327">
    <property type="entry name" value="Peptidase_Prp"/>
    <property type="match status" value="1"/>
</dbReference>
<evidence type="ECO:0000313" key="7">
    <source>
        <dbReference type="EMBL" id="GGI96182.1"/>
    </source>
</evidence>
<evidence type="ECO:0000313" key="8">
    <source>
        <dbReference type="Proteomes" id="UP000637695"/>
    </source>
</evidence>
<proteinExistence type="inferred from homology"/>
<protein>
    <recommendedName>
        <fullName evidence="6">Ribosomal processing cysteine protease Prp</fullName>
    </recommendedName>
</protein>
<keyword evidence="2 7" id="KW-0645">Protease</keyword>
<reference evidence="7" key="2">
    <citation type="submission" date="2020-09" db="EMBL/GenBank/DDBJ databases">
        <authorList>
            <person name="Sun Q."/>
            <person name="Ohkuma M."/>
        </authorList>
    </citation>
    <scope>NUCLEOTIDE SEQUENCE</scope>
    <source>
        <strain evidence="7">JCM 18487</strain>
    </source>
</reference>
<keyword evidence="4" id="KW-0788">Thiol protease</keyword>
<keyword evidence="3" id="KW-0378">Hydrolase</keyword>
<evidence type="ECO:0000256" key="3">
    <source>
        <dbReference type="ARBA" id="ARBA00022801"/>
    </source>
</evidence>
<name>A0A917K2H7_9BACL</name>
<accession>A0A917K2H7</accession>